<feature type="transmembrane region" description="Helical" evidence="3">
    <location>
        <begin position="308"/>
        <end position="328"/>
    </location>
</feature>
<feature type="domain" description="Histidine kinase" evidence="4">
    <location>
        <begin position="528"/>
        <end position="627"/>
    </location>
</feature>
<dbReference type="InterPro" id="IPR003594">
    <property type="entry name" value="HATPase_dom"/>
</dbReference>
<accession>A0ABY7AF50</accession>
<keyword evidence="6" id="KW-1185">Reference proteome</keyword>
<feature type="transmembrane region" description="Helical" evidence="3">
    <location>
        <begin position="210"/>
        <end position="229"/>
    </location>
</feature>
<dbReference type="PANTHER" id="PTHR34220">
    <property type="entry name" value="SENSOR HISTIDINE KINASE YPDA"/>
    <property type="match status" value="1"/>
</dbReference>
<gene>
    <name evidence="5" type="ORF">OW255_07465</name>
</gene>
<evidence type="ECO:0000313" key="5">
    <source>
        <dbReference type="EMBL" id="WAJ25340.1"/>
    </source>
</evidence>
<reference evidence="5" key="1">
    <citation type="submission" date="2022-11" db="EMBL/GenBank/DDBJ databases">
        <title>Lacrimispora xylanolytica sy1, complete genome.</title>
        <authorList>
            <person name="Choi S."/>
        </authorList>
    </citation>
    <scope>NUCLEOTIDE SEQUENCE</scope>
    <source>
        <strain evidence="5">Sy1</strain>
    </source>
</reference>
<dbReference type="InterPro" id="IPR005467">
    <property type="entry name" value="His_kinase_dom"/>
</dbReference>
<dbReference type="InterPro" id="IPR010559">
    <property type="entry name" value="Sig_transdc_His_kin_internal"/>
</dbReference>
<evidence type="ECO:0000256" key="1">
    <source>
        <dbReference type="ARBA" id="ARBA00022777"/>
    </source>
</evidence>
<keyword evidence="3" id="KW-0472">Membrane</keyword>
<dbReference type="Proteomes" id="UP001163115">
    <property type="component" value="Chromosome"/>
</dbReference>
<dbReference type="SMART" id="SM00387">
    <property type="entry name" value="HATPase_c"/>
    <property type="match status" value="1"/>
</dbReference>
<evidence type="ECO:0000313" key="6">
    <source>
        <dbReference type="Proteomes" id="UP001163115"/>
    </source>
</evidence>
<dbReference type="Gene3D" id="3.30.565.10">
    <property type="entry name" value="Histidine kinase-like ATPase, C-terminal domain"/>
    <property type="match status" value="1"/>
</dbReference>
<dbReference type="SUPFAM" id="SSF49785">
    <property type="entry name" value="Galactose-binding domain-like"/>
    <property type="match status" value="1"/>
</dbReference>
<feature type="transmembrane region" description="Helical" evidence="3">
    <location>
        <begin position="364"/>
        <end position="387"/>
    </location>
</feature>
<dbReference type="SUPFAM" id="SSF55874">
    <property type="entry name" value="ATPase domain of HSP90 chaperone/DNA topoisomerase II/histidine kinase"/>
    <property type="match status" value="1"/>
</dbReference>
<evidence type="ECO:0000256" key="3">
    <source>
        <dbReference type="SAM" id="Phobius"/>
    </source>
</evidence>
<feature type="transmembrane region" description="Helical" evidence="3">
    <location>
        <begin position="334"/>
        <end position="352"/>
    </location>
</feature>
<dbReference type="PROSITE" id="PS50109">
    <property type="entry name" value="HIS_KIN"/>
    <property type="match status" value="1"/>
</dbReference>
<dbReference type="GO" id="GO:0016301">
    <property type="term" value="F:kinase activity"/>
    <property type="evidence" value="ECO:0007669"/>
    <property type="project" value="UniProtKB-KW"/>
</dbReference>
<keyword evidence="3" id="KW-1133">Transmembrane helix</keyword>
<proteinExistence type="predicted"/>
<feature type="transmembrane region" description="Helical" evidence="3">
    <location>
        <begin position="393"/>
        <end position="416"/>
    </location>
</feature>
<feature type="transmembrane region" description="Helical" evidence="3">
    <location>
        <begin position="241"/>
        <end position="260"/>
    </location>
</feature>
<dbReference type="Pfam" id="PF02518">
    <property type="entry name" value="HATPase_c"/>
    <property type="match status" value="1"/>
</dbReference>
<dbReference type="EMBL" id="CP113524">
    <property type="protein sequence ID" value="WAJ25340.1"/>
    <property type="molecule type" value="Genomic_DNA"/>
</dbReference>
<name>A0ABY7AF50_9FIRM</name>
<dbReference type="Pfam" id="PF06580">
    <property type="entry name" value="His_kinase"/>
    <property type="match status" value="1"/>
</dbReference>
<sequence length="643" mass="73299">MVKRSITALLMLFFFSSLLFLSMPKHIDRYVSNPRGVQGVIDLSNWNMDETKILRLDGEWEFYWNQLLTPEDFHSKAQPELSAYMQVPGLWNGTEIDGKKLPAFGCATYRLKLNHVPESEVLGLKRGNARFSSRVFANGYEIISDGVPAYQAKDYKSGNTPKLGFFQNDSENMEIIVQVANYEYMNSGIPVSLELGREDAMLYQHQKNNMLALGIFVILWTIAFLYLIFFVVARIKGIREYILPLFSLFCFVFALGNGLSDQRPLLFFFPDISFTLAFKMKDFFLSFNFITLMWVFHKFENGLLPLRPVKIISLLYGFYLMAVLLLPIHVYYEIHQVVMICNTIILLALLIRAVQLYIKEAKGLLLYVSVLAVNLYSLDCILFSLGLKANSGFSQVFMMIFAVVMILLLSMHYLTAISQLQTSVLRTQEAEIAFLRAQINPHFLYNALNSIAALCATAPEKAEEVVVELSQYLRRSFDFKRIDAMTTLGKELELLEAYLYIEKTRFGDRLNVEYDIDETLNIPIPPLILQPLVENAVRHGLMNNVLGGTVTISIKRQQEEAVFTIEDNGVGIEAVRISELLEEKPKSGGIGMWNINQRLHMLYNRGLTVCSEIGRGTRISFSLPLTKDKKPGKICRLRGGSHR</sequence>
<evidence type="ECO:0000259" key="4">
    <source>
        <dbReference type="PROSITE" id="PS50109"/>
    </source>
</evidence>
<dbReference type="PANTHER" id="PTHR34220:SF7">
    <property type="entry name" value="SENSOR HISTIDINE KINASE YPDA"/>
    <property type="match status" value="1"/>
</dbReference>
<dbReference type="InterPro" id="IPR036890">
    <property type="entry name" value="HATPase_C_sf"/>
</dbReference>
<dbReference type="InterPro" id="IPR050640">
    <property type="entry name" value="Bact_2-comp_sensor_kinase"/>
</dbReference>
<dbReference type="RefSeq" id="WP_268116207.1">
    <property type="nucleotide sequence ID" value="NZ_CP113524.1"/>
</dbReference>
<keyword evidence="3" id="KW-0812">Transmembrane</keyword>
<protein>
    <submittedName>
        <fullName evidence="5">Histidine kinase</fullName>
    </submittedName>
</protein>
<keyword evidence="1 5" id="KW-0808">Transferase</keyword>
<evidence type="ECO:0000256" key="2">
    <source>
        <dbReference type="ARBA" id="ARBA00023012"/>
    </source>
</evidence>
<dbReference type="InterPro" id="IPR008979">
    <property type="entry name" value="Galactose-bd-like_sf"/>
</dbReference>
<organism evidence="5 6">
    <name type="scientific">Lacrimispora xylanolytica</name>
    <dbReference type="NCBI Taxonomy" id="29375"/>
    <lineage>
        <taxon>Bacteria</taxon>
        <taxon>Bacillati</taxon>
        <taxon>Bacillota</taxon>
        <taxon>Clostridia</taxon>
        <taxon>Lachnospirales</taxon>
        <taxon>Lachnospiraceae</taxon>
        <taxon>Lacrimispora</taxon>
    </lineage>
</organism>
<keyword evidence="1 5" id="KW-0418">Kinase</keyword>
<feature type="transmembrane region" description="Helical" evidence="3">
    <location>
        <begin position="272"/>
        <end position="296"/>
    </location>
</feature>
<keyword evidence="2" id="KW-0902">Two-component regulatory system</keyword>